<dbReference type="OMA" id="ANMDVDP"/>
<name>B4GET6_DROPE</name>
<evidence type="ECO:0000256" key="1">
    <source>
        <dbReference type="SAM" id="MobiDB-lite"/>
    </source>
</evidence>
<accession>B4GET6</accession>
<feature type="compositionally biased region" description="Low complexity" evidence="1">
    <location>
        <begin position="142"/>
        <end position="155"/>
    </location>
</feature>
<feature type="compositionally biased region" description="Low complexity" evidence="1">
    <location>
        <begin position="118"/>
        <end position="128"/>
    </location>
</feature>
<reference evidence="2 3" key="1">
    <citation type="journal article" date="2007" name="Nature">
        <title>Evolution of genes and genomes on the Drosophila phylogeny.</title>
        <authorList>
            <consortium name="Drosophila 12 Genomes Consortium"/>
            <person name="Clark A.G."/>
            <person name="Eisen M.B."/>
            <person name="Smith D.R."/>
            <person name="Bergman C.M."/>
            <person name="Oliver B."/>
            <person name="Markow T.A."/>
            <person name="Kaufman T.C."/>
            <person name="Kellis M."/>
            <person name="Gelbart W."/>
            <person name="Iyer V.N."/>
            <person name="Pollard D.A."/>
            <person name="Sackton T.B."/>
            <person name="Larracuente A.M."/>
            <person name="Singh N.D."/>
            <person name="Abad J.P."/>
            <person name="Abt D.N."/>
            <person name="Adryan B."/>
            <person name="Aguade M."/>
            <person name="Akashi H."/>
            <person name="Anderson W.W."/>
            <person name="Aquadro C.F."/>
            <person name="Ardell D.H."/>
            <person name="Arguello R."/>
            <person name="Artieri C.G."/>
            <person name="Barbash D.A."/>
            <person name="Barker D."/>
            <person name="Barsanti P."/>
            <person name="Batterham P."/>
            <person name="Batzoglou S."/>
            <person name="Begun D."/>
            <person name="Bhutkar A."/>
            <person name="Blanco E."/>
            <person name="Bosak S.A."/>
            <person name="Bradley R.K."/>
            <person name="Brand A.D."/>
            <person name="Brent M.R."/>
            <person name="Brooks A.N."/>
            <person name="Brown R.H."/>
            <person name="Butlin R.K."/>
            <person name="Caggese C."/>
            <person name="Calvi B.R."/>
            <person name="Bernardo de Carvalho A."/>
            <person name="Caspi A."/>
            <person name="Castrezana S."/>
            <person name="Celniker S.E."/>
            <person name="Chang J.L."/>
            <person name="Chapple C."/>
            <person name="Chatterji S."/>
            <person name="Chinwalla A."/>
            <person name="Civetta A."/>
            <person name="Clifton S.W."/>
            <person name="Comeron J.M."/>
            <person name="Costello J.C."/>
            <person name="Coyne J.A."/>
            <person name="Daub J."/>
            <person name="David R.G."/>
            <person name="Delcher A.L."/>
            <person name="Delehaunty K."/>
            <person name="Do C.B."/>
            <person name="Ebling H."/>
            <person name="Edwards K."/>
            <person name="Eickbush T."/>
            <person name="Evans J.D."/>
            <person name="Filipski A."/>
            <person name="Findeiss S."/>
            <person name="Freyhult E."/>
            <person name="Fulton L."/>
            <person name="Fulton R."/>
            <person name="Garcia A.C."/>
            <person name="Gardiner A."/>
            <person name="Garfield D.A."/>
            <person name="Garvin B.E."/>
            <person name="Gibson G."/>
            <person name="Gilbert D."/>
            <person name="Gnerre S."/>
            <person name="Godfrey J."/>
            <person name="Good R."/>
            <person name="Gotea V."/>
            <person name="Gravely B."/>
            <person name="Greenberg A.J."/>
            <person name="Griffiths-Jones S."/>
            <person name="Gross S."/>
            <person name="Guigo R."/>
            <person name="Gustafson E.A."/>
            <person name="Haerty W."/>
            <person name="Hahn M.W."/>
            <person name="Halligan D.L."/>
            <person name="Halpern A.L."/>
            <person name="Halter G.M."/>
            <person name="Han M.V."/>
            <person name="Heger A."/>
            <person name="Hillier L."/>
            <person name="Hinrichs A.S."/>
            <person name="Holmes I."/>
            <person name="Hoskins R.A."/>
            <person name="Hubisz M.J."/>
            <person name="Hultmark D."/>
            <person name="Huntley M.A."/>
            <person name="Jaffe D.B."/>
            <person name="Jagadeeshan S."/>
            <person name="Jeck W.R."/>
            <person name="Johnson J."/>
            <person name="Jones C.D."/>
            <person name="Jordan W.C."/>
            <person name="Karpen G.H."/>
            <person name="Kataoka E."/>
            <person name="Keightley P.D."/>
            <person name="Kheradpour P."/>
            <person name="Kirkness E.F."/>
            <person name="Koerich L.B."/>
            <person name="Kristiansen K."/>
            <person name="Kudrna D."/>
            <person name="Kulathinal R.J."/>
            <person name="Kumar S."/>
            <person name="Kwok R."/>
            <person name="Lander E."/>
            <person name="Langley C.H."/>
            <person name="Lapoint R."/>
            <person name="Lazzaro B.P."/>
            <person name="Lee S.J."/>
            <person name="Levesque L."/>
            <person name="Li R."/>
            <person name="Lin C.F."/>
            <person name="Lin M.F."/>
            <person name="Lindblad-Toh K."/>
            <person name="Llopart A."/>
            <person name="Long M."/>
            <person name="Low L."/>
            <person name="Lozovsky E."/>
            <person name="Lu J."/>
            <person name="Luo M."/>
            <person name="Machado C.A."/>
            <person name="Makalowski W."/>
            <person name="Marzo M."/>
            <person name="Matsuda M."/>
            <person name="Matzkin L."/>
            <person name="McAllister B."/>
            <person name="McBride C.S."/>
            <person name="McKernan B."/>
            <person name="McKernan K."/>
            <person name="Mendez-Lago M."/>
            <person name="Minx P."/>
            <person name="Mollenhauer M.U."/>
            <person name="Montooth K."/>
            <person name="Mount S.M."/>
            <person name="Mu X."/>
            <person name="Myers E."/>
            <person name="Negre B."/>
            <person name="Newfeld S."/>
            <person name="Nielsen R."/>
            <person name="Noor M.A."/>
            <person name="O'Grady P."/>
            <person name="Pachter L."/>
            <person name="Papaceit M."/>
            <person name="Parisi M.J."/>
            <person name="Parisi M."/>
            <person name="Parts L."/>
            <person name="Pedersen J.S."/>
            <person name="Pesole G."/>
            <person name="Phillippy A.M."/>
            <person name="Ponting C.P."/>
            <person name="Pop M."/>
            <person name="Porcelli D."/>
            <person name="Powell J.R."/>
            <person name="Prohaska S."/>
            <person name="Pruitt K."/>
            <person name="Puig M."/>
            <person name="Quesneville H."/>
            <person name="Ram K.R."/>
            <person name="Rand D."/>
            <person name="Rasmussen M.D."/>
            <person name="Reed L.K."/>
            <person name="Reenan R."/>
            <person name="Reily A."/>
            <person name="Remington K.A."/>
            <person name="Rieger T.T."/>
            <person name="Ritchie M.G."/>
            <person name="Robin C."/>
            <person name="Rogers Y.H."/>
            <person name="Rohde C."/>
            <person name="Rozas J."/>
            <person name="Rubenfield M.J."/>
            <person name="Ruiz A."/>
            <person name="Russo S."/>
            <person name="Salzberg S.L."/>
            <person name="Sanchez-Gracia A."/>
            <person name="Saranga D.J."/>
            <person name="Sato H."/>
            <person name="Schaeffer S.W."/>
            <person name="Schatz M.C."/>
            <person name="Schlenke T."/>
            <person name="Schwartz R."/>
            <person name="Segarra C."/>
            <person name="Singh R.S."/>
            <person name="Sirot L."/>
            <person name="Sirota M."/>
            <person name="Sisneros N.B."/>
            <person name="Smith C.D."/>
            <person name="Smith T.F."/>
            <person name="Spieth J."/>
            <person name="Stage D.E."/>
            <person name="Stark A."/>
            <person name="Stephan W."/>
            <person name="Strausberg R.L."/>
            <person name="Strempel S."/>
            <person name="Sturgill D."/>
            <person name="Sutton G."/>
            <person name="Sutton G.G."/>
            <person name="Tao W."/>
            <person name="Teichmann S."/>
            <person name="Tobari Y.N."/>
            <person name="Tomimura Y."/>
            <person name="Tsolas J.M."/>
            <person name="Valente V.L."/>
            <person name="Venter E."/>
            <person name="Venter J.C."/>
            <person name="Vicario S."/>
            <person name="Vieira F.G."/>
            <person name="Vilella A.J."/>
            <person name="Villasante A."/>
            <person name="Walenz B."/>
            <person name="Wang J."/>
            <person name="Wasserman M."/>
            <person name="Watts T."/>
            <person name="Wilson D."/>
            <person name="Wilson R.K."/>
            <person name="Wing R.A."/>
            <person name="Wolfner M.F."/>
            <person name="Wong A."/>
            <person name="Wong G.K."/>
            <person name="Wu C.I."/>
            <person name="Wu G."/>
            <person name="Yamamoto D."/>
            <person name="Yang H.P."/>
            <person name="Yang S.P."/>
            <person name="Yorke J.A."/>
            <person name="Yoshida K."/>
            <person name="Zdobnov E."/>
            <person name="Zhang P."/>
            <person name="Zhang Y."/>
            <person name="Zimin A.V."/>
            <person name="Baldwin J."/>
            <person name="Abdouelleil A."/>
            <person name="Abdulkadir J."/>
            <person name="Abebe A."/>
            <person name="Abera B."/>
            <person name="Abreu J."/>
            <person name="Acer S.C."/>
            <person name="Aftuck L."/>
            <person name="Alexander A."/>
            <person name="An P."/>
            <person name="Anderson E."/>
            <person name="Anderson S."/>
            <person name="Arachi H."/>
            <person name="Azer M."/>
            <person name="Bachantsang P."/>
            <person name="Barry A."/>
            <person name="Bayul T."/>
            <person name="Berlin A."/>
            <person name="Bessette D."/>
            <person name="Bloom T."/>
            <person name="Blye J."/>
            <person name="Boguslavskiy L."/>
            <person name="Bonnet C."/>
            <person name="Boukhgalter B."/>
            <person name="Bourzgui I."/>
            <person name="Brown A."/>
            <person name="Cahill P."/>
            <person name="Channer S."/>
            <person name="Cheshatsang Y."/>
            <person name="Chuda L."/>
            <person name="Citroen M."/>
            <person name="Collymore A."/>
            <person name="Cooke P."/>
            <person name="Costello M."/>
            <person name="D'Aco K."/>
            <person name="Daza R."/>
            <person name="De Haan G."/>
            <person name="DeGray S."/>
            <person name="DeMaso C."/>
            <person name="Dhargay N."/>
            <person name="Dooley K."/>
            <person name="Dooley E."/>
            <person name="Doricent M."/>
            <person name="Dorje P."/>
            <person name="Dorjee K."/>
            <person name="Dupes A."/>
            <person name="Elong R."/>
            <person name="Falk J."/>
            <person name="Farina A."/>
            <person name="Faro S."/>
            <person name="Ferguson D."/>
            <person name="Fisher S."/>
            <person name="Foley C.D."/>
            <person name="Franke A."/>
            <person name="Friedrich D."/>
            <person name="Gadbois L."/>
            <person name="Gearin G."/>
            <person name="Gearin C.R."/>
            <person name="Giannoukos G."/>
            <person name="Goode T."/>
            <person name="Graham J."/>
            <person name="Grandbois E."/>
            <person name="Grewal S."/>
            <person name="Gyaltsen K."/>
            <person name="Hafez N."/>
            <person name="Hagos B."/>
            <person name="Hall J."/>
            <person name="Henson C."/>
            <person name="Hollinger A."/>
            <person name="Honan T."/>
            <person name="Huard M.D."/>
            <person name="Hughes L."/>
            <person name="Hurhula B."/>
            <person name="Husby M.E."/>
            <person name="Kamat A."/>
            <person name="Kanga B."/>
            <person name="Kashin S."/>
            <person name="Khazanovich D."/>
            <person name="Kisner P."/>
            <person name="Lance K."/>
            <person name="Lara M."/>
            <person name="Lee W."/>
            <person name="Lennon N."/>
            <person name="Letendre F."/>
            <person name="LeVine R."/>
            <person name="Lipovsky A."/>
            <person name="Liu X."/>
            <person name="Liu J."/>
            <person name="Liu S."/>
            <person name="Lokyitsang T."/>
            <person name="Lokyitsang Y."/>
            <person name="Lubonja R."/>
            <person name="Lui A."/>
            <person name="MacDonald P."/>
            <person name="Magnisalis V."/>
            <person name="Maru K."/>
            <person name="Matthews C."/>
            <person name="McCusker W."/>
            <person name="McDonough S."/>
            <person name="Mehta T."/>
            <person name="Meldrim J."/>
            <person name="Meneus L."/>
            <person name="Mihai O."/>
            <person name="Mihalev A."/>
            <person name="Mihova T."/>
            <person name="Mittelman R."/>
            <person name="Mlenga V."/>
            <person name="Montmayeur A."/>
            <person name="Mulrain L."/>
            <person name="Navidi A."/>
            <person name="Naylor J."/>
            <person name="Negash T."/>
            <person name="Nguyen T."/>
            <person name="Nguyen N."/>
            <person name="Nicol R."/>
            <person name="Norbu C."/>
            <person name="Norbu N."/>
            <person name="Novod N."/>
            <person name="O'Neill B."/>
            <person name="Osman S."/>
            <person name="Markiewicz E."/>
            <person name="Oyono O.L."/>
            <person name="Patti C."/>
            <person name="Phunkhang P."/>
            <person name="Pierre F."/>
            <person name="Priest M."/>
            <person name="Raghuraman S."/>
            <person name="Rege F."/>
            <person name="Reyes R."/>
            <person name="Rise C."/>
            <person name="Rogov P."/>
            <person name="Ross K."/>
            <person name="Ryan E."/>
            <person name="Settipalli S."/>
            <person name="Shea T."/>
            <person name="Sherpa N."/>
            <person name="Shi L."/>
            <person name="Shih D."/>
            <person name="Sparrow T."/>
            <person name="Spaulding J."/>
            <person name="Stalker J."/>
            <person name="Stange-Thomann N."/>
            <person name="Stavropoulos S."/>
            <person name="Stone C."/>
            <person name="Strader C."/>
            <person name="Tesfaye S."/>
            <person name="Thomson T."/>
            <person name="Thoulutsang Y."/>
            <person name="Thoulutsang D."/>
            <person name="Topham K."/>
            <person name="Topping I."/>
            <person name="Tsamla T."/>
            <person name="Vassiliev H."/>
            <person name="Vo A."/>
            <person name="Wangchuk T."/>
            <person name="Wangdi T."/>
            <person name="Weiand M."/>
            <person name="Wilkinson J."/>
            <person name="Wilson A."/>
            <person name="Yadav S."/>
            <person name="Young G."/>
            <person name="Yu Q."/>
            <person name="Zembek L."/>
            <person name="Zhong D."/>
            <person name="Zimmer A."/>
            <person name="Zwirko Z."/>
            <person name="Jaffe D.B."/>
            <person name="Alvarez P."/>
            <person name="Brockman W."/>
            <person name="Butler J."/>
            <person name="Chin C."/>
            <person name="Gnerre S."/>
            <person name="Grabherr M."/>
            <person name="Kleber M."/>
            <person name="Mauceli E."/>
            <person name="MacCallum I."/>
        </authorList>
    </citation>
    <scope>NUCLEOTIDE SEQUENCE [LARGE SCALE GENOMIC DNA]</scope>
    <source>
        <strain evidence="3">MSH-3 / Tucson 14011-0111.49</strain>
    </source>
</reference>
<dbReference type="OrthoDB" id="1890790at2759"/>
<feature type="region of interest" description="Disordered" evidence="1">
    <location>
        <begin position="35"/>
        <end position="56"/>
    </location>
</feature>
<feature type="compositionally biased region" description="Low complexity" evidence="1">
    <location>
        <begin position="259"/>
        <end position="273"/>
    </location>
</feature>
<evidence type="ECO:0000313" key="2">
    <source>
        <dbReference type="EMBL" id="EDW34121.1"/>
    </source>
</evidence>
<feature type="compositionally biased region" description="Basic and acidic residues" evidence="1">
    <location>
        <begin position="156"/>
        <end position="166"/>
    </location>
</feature>
<evidence type="ECO:0000313" key="3">
    <source>
        <dbReference type="Proteomes" id="UP000008744"/>
    </source>
</evidence>
<organism evidence="3">
    <name type="scientific">Drosophila persimilis</name>
    <name type="common">Fruit fly</name>
    <dbReference type="NCBI Taxonomy" id="7234"/>
    <lineage>
        <taxon>Eukaryota</taxon>
        <taxon>Metazoa</taxon>
        <taxon>Ecdysozoa</taxon>
        <taxon>Arthropoda</taxon>
        <taxon>Hexapoda</taxon>
        <taxon>Insecta</taxon>
        <taxon>Pterygota</taxon>
        <taxon>Neoptera</taxon>
        <taxon>Endopterygota</taxon>
        <taxon>Diptera</taxon>
        <taxon>Brachycera</taxon>
        <taxon>Muscomorpha</taxon>
        <taxon>Ephydroidea</taxon>
        <taxon>Drosophilidae</taxon>
        <taxon>Drosophila</taxon>
        <taxon>Sophophora</taxon>
    </lineage>
</organism>
<proteinExistence type="predicted"/>
<dbReference type="EMBL" id="CH479182">
    <property type="protein sequence ID" value="EDW34121.1"/>
    <property type="molecule type" value="Genomic_DNA"/>
</dbReference>
<dbReference type="eggNOG" id="ENOG502T6W8">
    <property type="taxonomic scope" value="Eukaryota"/>
</dbReference>
<dbReference type="Proteomes" id="UP000008744">
    <property type="component" value="Unassembled WGS sequence"/>
</dbReference>
<keyword evidence="3" id="KW-1185">Reference proteome</keyword>
<feature type="compositionally biased region" description="Low complexity" evidence="1">
    <location>
        <begin position="95"/>
        <end position="111"/>
    </location>
</feature>
<protein>
    <submittedName>
        <fullName evidence="2">GL21737</fullName>
    </submittedName>
</protein>
<feature type="region of interest" description="Disordered" evidence="1">
    <location>
        <begin position="95"/>
        <end position="183"/>
    </location>
</feature>
<dbReference type="AlphaFoldDB" id="B4GET6"/>
<feature type="region of interest" description="Disordered" evidence="1">
    <location>
        <begin position="256"/>
        <end position="291"/>
    </location>
</feature>
<gene>
    <name evidence="2" type="primary">Dper\GL21737</name>
    <name evidence="2" type="ORF">Dper_GL21737</name>
</gene>
<sequence length="388" mass="42873">MAESLNPDIEDGDEELSINQGISVASLAISSSSTATTTNSSISSSSPSSYATSSFISQPDNVSVSSLGVLVLQTAKKASESGAASTAVATWTSATTTAAAAPTETATTLSSNSIWKPATARAATSSTRNPRNAREAERQRRQNQQDTEQQQQQQQEQHRRQPHPDEGQEEQQQHNQQQQPKAQRVGVLIPPSLHTDMMHVQQGFHNFLDFFQLHFSNVSVDFLRDVDTDVDLNLNLNQNGSSGNSSANVDIDPAKRQLPRQQHQQEPQKQQHQQEAKVNQSSAGDWNERNHWNDARSLGHCHQLAEQLAHDYNKTIVLWPCPRMKPQLSASSIFAAKSTPGSTFSHFLRRDFQAGDSWQLAGQKHSLDGDLLRKNLLGWLEGREKALR</sequence>
<dbReference type="HOGENOM" id="CLU_712252_0_0_1"/>